<sequence>MLQNILLILLWIAIFLLGGWAGDHFCSLGFWPGVAVTAVSLFVNGWLAEWEDQQQDRDE</sequence>
<proteinExistence type="predicted"/>
<evidence type="ECO:0000313" key="2">
    <source>
        <dbReference type="EMBL" id="NLR74315.1"/>
    </source>
</evidence>
<name>A0A847S682_9NEIS</name>
<protein>
    <submittedName>
        <fullName evidence="2">Uncharacterized protein</fullName>
    </submittedName>
</protein>
<keyword evidence="3" id="KW-1185">Reference proteome</keyword>
<gene>
    <name evidence="2" type="ORF">HF682_03995</name>
</gene>
<dbReference type="RefSeq" id="WP_168875937.1">
    <property type="nucleotide sequence ID" value="NZ_JABAIM010000001.1"/>
</dbReference>
<feature type="transmembrane region" description="Helical" evidence="1">
    <location>
        <begin position="31"/>
        <end position="48"/>
    </location>
</feature>
<dbReference type="AlphaFoldDB" id="A0A847S682"/>
<keyword evidence="1" id="KW-0472">Membrane</keyword>
<dbReference type="Proteomes" id="UP000587991">
    <property type="component" value="Unassembled WGS sequence"/>
</dbReference>
<keyword evidence="1" id="KW-0812">Transmembrane</keyword>
<accession>A0A847S682</accession>
<evidence type="ECO:0000313" key="3">
    <source>
        <dbReference type="Proteomes" id="UP000587991"/>
    </source>
</evidence>
<evidence type="ECO:0000256" key="1">
    <source>
        <dbReference type="SAM" id="Phobius"/>
    </source>
</evidence>
<comment type="caution">
    <text evidence="2">The sequence shown here is derived from an EMBL/GenBank/DDBJ whole genome shotgun (WGS) entry which is preliminary data.</text>
</comment>
<reference evidence="2 3" key="1">
    <citation type="submission" date="2020-04" db="EMBL/GenBank/DDBJ databases">
        <title>Draft genome of Leeia sp. IMCC25680.</title>
        <authorList>
            <person name="Song J."/>
            <person name="Cho J.-C."/>
        </authorList>
    </citation>
    <scope>NUCLEOTIDE SEQUENCE [LARGE SCALE GENOMIC DNA]</scope>
    <source>
        <strain evidence="2 3">IMCC25680</strain>
    </source>
</reference>
<keyword evidence="1" id="KW-1133">Transmembrane helix</keyword>
<organism evidence="2 3">
    <name type="scientific">Leeia aquatica</name>
    <dbReference type="NCBI Taxonomy" id="2725557"/>
    <lineage>
        <taxon>Bacteria</taxon>
        <taxon>Pseudomonadati</taxon>
        <taxon>Pseudomonadota</taxon>
        <taxon>Betaproteobacteria</taxon>
        <taxon>Neisseriales</taxon>
        <taxon>Leeiaceae</taxon>
        <taxon>Leeia</taxon>
    </lineage>
</organism>
<dbReference type="EMBL" id="JABAIM010000001">
    <property type="protein sequence ID" value="NLR74315.1"/>
    <property type="molecule type" value="Genomic_DNA"/>
</dbReference>